<comment type="caution">
    <text evidence="1">The sequence shown here is derived from an EMBL/GenBank/DDBJ whole genome shotgun (WGS) entry which is preliminary data.</text>
</comment>
<evidence type="ECO:0000313" key="2">
    <source>
        <dbReference type="Proteomes" id="UP001209229"/>
    </source>
</evidence>
<dbReference type="EMBL" id="JAPDPJ010000013">
    <property type="protein sequence ID" value="MCW3786390.1"/>
    <property type="molecule type" value="Genomic_DNA"/>
</dbReference>
<evidence type="ECO:0000313" key="1">
    <source>
        <dbReference type="EMBL" id="MCW3786390.1"/>
    </source>
</evidence>
<gene>
    <name evidence="1" type="ORF">OM075_07920</name>
</gene>
<dbReference type="InterPro" id="IPR029045">
    <property type="entry name" value="ClpP/crotonase-like_dom_sf"/>
</dbReference>
<dbReference type="Pfam" id="PF00378">
    <property type="entry name" value="ECH_1"/>
    <property type="match status" value="1"/>
</dbReference>
<accession>A0AAE3SEH9</accession>
<keyword evidence="1" id="KW-0413">Isomerase</keyword>
<sequence>MANYTSNQYYNIESKQGIVQLQLNYCLFLESKTYEYRDELLSLLDDLSNDKEVNVLIITNDHPDFSLEKYKQLWNSFFEGGDLKDNVLRAFRIFDQLVIRLYSLKKVVISMITGPLNSMLFNFNLISDVRVVTNEFYLDNNNEMMVNVPKGAIMYDHFKVANINPVKLLFLSDKVFYQEFLSNNLVDKVFTQEEIADRVYALAERFVKINYAEIEAAKMAKSIDNLEEFEQSLQKENAFLLACIREKLNPGSQKIHRFH</sequence>
<dbReference type="Proteomes" id="UP001209229">
    <property type="component" value="Unassembled WGS sequence"/>
</dbReference>
<proteinExistence type="predicted"/>
<organism evidence="1 2">
    <name type="scientific">Plebeiibacterium sediminum</name>
    <dbReference type="NCBI Taxonomy" id="2992112"/>
    <lineage>
        <taxon>Bacteria</taxon>
        <taxon>Pseudomonadati</taxon>
        <taxon>Bacteroidota</taxon>
        <taxon>Bacteroidia</taxon>
        <taxon>Marinilabiliales</taxon>
        <taxon>Marinilabiliaceae</taxon>
        <taxon>Plebeiibacterium</taxon>
    </lineage>
</organism>
<name>A0AAE3SEH9_9BACT</name>
<dbReference type="AlphaFoldDB" id="A0AAE3SEH9"/>
<dbReference type="GO" id="GO:0016853">
    <property type="term" value="F:isomerase activity"/>
    <property type="evidence" value="ECO:0007669"/>
    <property type="project" value="UniProtKB-KW"/>
</dbReference>
<dbReference type="InterPro" id="IPR001753">
    <property type="entry name" value="Enoyl-CoA_hydra/iso"/>
</dbReference>
<dbReference type="Gene3D" id="3.90.226.10">
    <property type="entry name" value="2-enoyl-CoA Hydratase, Chain A, domain 1"/>
    <property type="match status" value="1"/>
</dbReference>
<reference evidence="1" key="1">
    <citation type="submission" date="2022-10" db="EMBL/GenBank/DDBJ databases">
        <authorList>
            <person name="Yu W.X."/>
        </authorList>
    </citation>
    <scope>NUCLEOTIDE SEQUENCE</scope>
    <source>
        <strain evidence="1">AAT</strain>
    </source>
</reference>
<protein>
    <submittedName>
        <fullName evidence="1">Enoyl-CoA delta isomerase 1</fullName>
    </submittedName>
</protein>
<dbReference type="SUPFAM" id="SSF52096">
    <property type="entry name" value="ClpP/crotonase"/>
    <property type="match status" value="1"/>
</dbReference>
<keyword evidence="2" id="KW-1185">Reference proteome</keyword>
<dbReference type="RefSeq" id="WP_301189954.1">
    <property type="nucleotide sequence ID" value="NZ_JAPDPJ010000013.1"/>
</dbReference>